<reference evidence="3 4" key="1">
    <citation type="submission" date="2014-06" db="EMBL/GenBank/DDBJ databases">
        <authorList>
            <consortium name="DOE Joint Genome Institute"/>
            <person name="Kuo A."/>
            <person name="Kohler A."/>
            <person name="Nagy L.G."/>
            <person name="Floudas D."/>
            <person name="Copeland A."/>
            <person name="Barry K.W."/>
            <person name="Cichocki N."/>
            <person name="Veneault-Fourrey C."/>
            <person name="LaButti K."/>
            <person name="Lindquist E.A."/>
            <person name="Lipzen A."/>
            <person name="Lundell T."/>
            <person name="Morin E."/>
            <person name="Murat C."/>
            <person name="Sun H."/>
            <person name="Tunlid A."/>
            <person name="Henrissat B."/>
            <person name="Grigoriev I.V."/>
            <person name="Hibbett D.S."/>
            <person name="Martin F."/>
            <person name="Nordberg H.P."/>
            <person name="Cantor M.N."/>
            <person name="Hua S.X."/>
        </authorList>
    </citation>
    <scope>NUCLEOTIDE SEQUENCE [LARGE SCALE GENOMIC DNA]</scope>
    <source>
        <strain evidence="3 4">ATCC 200175</strain>
    </source>
</reference>
<reference evidence="4" key="2">
    <citation type="submission" date="2015-01" db="EMBL/GenBank/DDBJ databases">
        <title>Evolutionary Origins and Diversification of the Mycorrhizal Mutualists.</title>
        <authorList>
            <consortium name="DOE Joint Genome Institute"/>
            <consortium name="Mycorrhizal Genomics Consortium"/>
            <person name="Kohler A."/>
            <person name="Kuo A."/>
            <person name="Nagy L.G."/>
            <person name="Floudas D."/>
            <person name="Copeland A."/>
            <person name="Barry K.W."/>
            <person name="Cichocki N."/>
            <person name="Veneault-Fourrey C."/>
            <person name="LaButti K."/>
            <person name="Lindquist E.A."/>
            <person name="Lipzen A."/>
            <person name="Lundell T."/>
            <person name="Morin E."/>
            <person name="Murat C."/>
            <person name="Riley R."/>
            <person name="Ohm R."/>
            <person name="Sun H."/>
            <person name="Tunlid A."/>
            <person name="Henrissat B."/>
            <person name="Grigoriev I.V."/>
            <person name="Hibbett D.S."/>
            <person name="Martin F."/>
        </authorList>
    </citation>
    <scope>NUCLEOTIDE SEQUENCE [LARGE SCALE GENOMIC DNA]</scope>
    <source>
        <strain evidence="4">ATCC 200175</strain>
    </source>
</reference>
<sequence>IPIVCLPIKNRADFSAMEMFLEFKKTGEDAPFTDPPDEAATLKNGCFESQSAKAKEIRDQLTSYAIDGLFRHFSFSVFVFGTQARFIRWDASAVVVKEQFDYNEKPQIMANLFWQSSHLPQALRGRDMSVVPAELKADVEERVRRSLNVMLEMPLFRYIVPGLNGYCYGPRLPYPSRSIIGRTTRTLPVWFIPPRPTVEEQHIKQETPLKREEALVCDPRWGAIEHAAYLKDRWRFIPSLHPVQPEHEIYAMLHEANMSNIPQVVCGGDVGGPGSETDIHELAGAPWLCVKLKITPFVHYRLLLDVVGRPLTSFKCTKELVRGILGAMKAHWSAYQSVNLLHRDISTGNIILTDDGEGLLIDWELAKKVDENAARRRERTGTWQFMSAVLLRNPGMTHTLQDDIESFLHVLVWASIKYVPATNSYSAEERGSDLRRIFDAIDFVKDGAVIGGNTKEDVLGCGSYPPTNFKPKRPSPLLRLLETFSSPFESRYIAKPPTEEERALVEREGDSIAIQIRRLSVKKYDEDMTLSKTSEWFIETLEKALQAEGWPSDDKAQKGLGLDTQTSGLYTDAQRSRKSGQLLSSQSQREDSKSMAGAGSLKRERNTSPTPEGPTKRPRVAPLGSDTRN</sequence>
<feature type="domain" description="Fungal-type protein kinase" evidence="2">
    <location>
        <begin position="297"/>
        <end position="413"/>
    </location>
</feature>
<dbReference type="OrthoDB" id="2881271at2759"/>
<dbReference type="EMBL" id="KN819450">
    <property type="protein sequence ID" value="KIJ09577.1"/>
    <property type="molecule type" value="Genomic_DNA"/>
</dbReference>
<name>A0A0C9TP88_PAXIN</name>
<accession>A0A0C9TP88</accession>
<dbReference type="HOGENOM" id="CLU_006410_5_0_1"/>
<keyword evidence="4" id="KW-1185">Reference proteome</keyword>
<protein>
    <recommendedName>
        <fullName evidence="2">Fungal-type protein kinase domain-containing protein</fullName>
    </recommendedName>
</protein>
<dbReference type="Proteomes" id="UP000053647">
    <property type="component" value="Unassembled WGS sequence"/>
</dbReference>
<dbReference type="InterPro" id="IPR040976">
    <property type="entry name" value="Pkinase_fungal"/>
</dbReference>
<dbReference type="PROSITE" id="PS00109">
    <property type="entry name" value="PROTEIN_KINASE_TYR"/>
    <property type="match status" value="1"/>
</dbReference>
<dbReference type="PANTHER" id="PTHR38248:SF2">
    <property type="entry name" value="FUNK1 11"/>
    <property type="match status" value="1"/>
</dbReference>
<dbReference type="GO" id="GO:0004672">
    <property type="term" value="F:protein kinase activity"/>
    <property type="evidence" value="ECO:0007669"/>
    <property type="project" value="InterPro"/>
</dbReference>
<dbReference type="Pfam" id="PF17667">
    <property type="entry name" value="Pkinase_fungal"/>
    <property type="match status" value="1"/>
</dbReference>
<feature type="region of interest" description="Disordered" evidence="1">
    <location>
        <begin position="568"/>
        <end position="629"/>
    </location>
</feature>
<feature type="non-terminal residue" evidence="3">
    <location>
        <position position="629"/>
    </location>
</feature>
<dbReference type="Gene3D" id="1.10.510.10">
    <property type="entry name" value="Transferase(Phosphotransferase) domain 1"/>
    <property type="match status" value="1"/>
</dbReference>
<feature type="non-terminal residue" evidence="3">
    <location>
        <position position="1"/>
    </location>
</feature>
<dbReference type="SUPFAM" id="SSF56112">
    <property type="entry name" value="Protein kinase-like (PK-like)"/>
    <property type="match status" value="1"/>
</dbReference>
<dbReference type="InterPro" id="IPR008266">
    <property type="entry name" value="Tyr_kinase_AS"/>
</dbReference>
<dbReference type="InterPro" id="IPR011009">
    <property type="entry name" value="Kinase-like_dom_sf"/>
</dbReference>
<organism evidence="3 4">
    <name type="scientific">Paxillus involutus ATCC 200175</name>
    <dbReference type="NCBI Taxonomy" id="664439"/>
    <lineage>
        <taxon>Eukaryota</taxon>
        <taxon>Fungi</taxon>
        <taxon>Dikarya</taxon>
        <taxon>Basidiomycota</taxon>
        <taxon>Agaricomycotina</taxon>
        <taxon>Agaricomycetes</taxon>
        <taxon>Agaricomycetidae</taxon>
        <taxon>Boletales</taxon>
        <taxon>Paxilineae</taxon>
        <taxon>Paxillaceae</taxon>
        <taxon>Paxillus</taxon>
    </lineage>
</organism>
<proteinExistence type="predicted"/>
<evidence type="ECO:0000256" key="1">
    <source>
        <dbReference type="SAM" id="MobiDB-lite"/>
    </source>
</evidence>
<evidence type="ECO:0000259" key="2">
    <source>
        <dbReference type="Pfam" id="PF17667"/>
    </source>
</evidence>
<dbReference type="AlphaFoldDB" id="A0A0C9TP88"/>
<dbReference type="PANTHER" id="PTHR38248">
    <property type="entry name" value="FUNK1 6"/>
    <property type="match status" value="1"/>
</dbReference>
<gene>
    <name evidence="3" type="ORF">PAXINDRAFT_172454</name>
</gene>
<evidence type="ECO:0000313" key="3">
    <source>
        <dbReference type="EMBL" id="KIJ09577.1"/>
    </source>
</evidence>
<evidence type="ECO:0000313" key="4">
    <source>
        <dbReference type="Proteomes" id="UP000053647"/>
    </source>
</evidence>